<reference evidence="2 3" key="1">
    <citation type="submission" date="2019-08" db="EMBL/GenBank/DDBJ databases">
        <authorList>
            <person name="Alioto T."/>
            <person name="Alioto T."/>
            <person name="Gomez Garrido J."/>
        </authorList>
    </citation>
    <scope>NUCLEOTIDE SEQUENCE [LARGE SCALE GENOMIC DNA]</scope>
</reference>
<feature type="compositionally biased region" description="Polar residues" evidence="1">
    <location>
        <begin position="92"/>
        <end position="113"/>
    </location>
</feature>
<name>A0A5E4N9W0_9HEMI</name>
<dbReference type="InterPro" id="IPR011993">
    <property type="entry name" value="PH-like_dom_sf"/>
</dbReference>
<protein>
    <submittedName>
        <fullName evidence="2">PH domain-like</fullName>
    </submittedName>
</protein>
<dbReference type="Gene3D" id="2.30.29.30">
    <property type="entry name" value="Pleckstrin-homology domain (PH domain)/Phosphotyrosine-binding domain (PTB)"/>
    <property type="match status" value="1"/>
</dbReference>
<dbReference type="AlphaFoldDB" id="A0A5E4N9W0"/>
<dbReference type="EMBL" id="CABPRJ010001471">
    <property type="protein sequence ID" value="VVC38364.1"/>
    <property type="molecule type" value="Genomic_DNA"/>
</dbReference>
<dbReference type="Proteomes" id="UP000325440">
    <property type="component" value="Unassembled WGS sequence"/>
</dbReference>
<dbReference type="SUPFAM" id="SSF50729">
    <property type="entry name" value="PH domain-like"/>
    <property type="match status" value="1"/>
</dbReference>
<evidence type="ECO:0000313" key="3">
    <source>
        <dbReference type="Proteomes" id="UP000325440"/>
    </source>
</evidence>
<feature type="region of interest" description="Disordered" evidence="1">
    <location>
        <begin position="86"/>
        <end position="123"/>
    </location>
</feature>
<dbReference type="OrthoDB" id="5915976at2759"/>
<gene>
    <name evidence="2" type="ORF">CINCED_3A023108</name>
</gene>
<evidence type="ECO:0000313" key="2">
    <source>
        <dbReference type="EMBL" id="VVC38364.1"/>
    </source>
</evidence>
<proteinExistence type="predicted"/>
<sequence length="472" mass="54327">MMKATPYVDAMKESLYRSSLNNHCPYNELGYGYVDFIRKPSSRFGYKSPNAKSTTILIDGLDDGDWRITVELYGLCSTGSGNNKKCHETSKLNESGSSFTPNEELKQQNSSKVPQIDSPEGSSALRNTMYRKLAYFMISSREVNQQQFPLKKFRWFKSNKNASKFAVPIGELEFVRICMRMLEDGEKYVYRHIQGSVCSTISYEKNLVIKPLHLPPECNITKGFITLFDDFAMSIAFEQNETPKWQHFLKKNVHMVSNALWTRLWFKIEVINNPNAQKDDEDETIINDNSLIKKLIFPQTVVLKYWMYHEHSEQNQEPRGIIDLSGCLPLSKGIGLSKPLRIELLPPAQPFSDSAVLPNTLRILFNGGNKFEDGHNFPIYFGKCEPILLAFDTAYERDKWCNTINKAVYAIAAHQEQFHKFHRFKKTNSLKINHVPDTTLIVGPNEIENTTDENMQSSLQMENEVLRKENKK</sequence>
<evidence type="ECO:0000256" key="1">
    <source>
        <dbReference type="SAM" id="MobiDB-lite"/>
    </source>
</evidence>
<organism evidence="2 3">
    <name type="scientific">Cinara cedri</name>
    <dbReference type="NCBI Taxonomy" id="506608"/>
    <lineage>
        <taxon>Eukaryota</taxon>
        <taxon>Metazoa</taxon>
        <taxon>Ecdysozoa</taxon>
        <taxon>Arthropoda</taxon>
        <taxon>Hexapoda</taxon>
        <taxon>Insecta</taxon>
        <taxon>Pterygota</taxon>
        <taxon>Neoptera</taxon>
        <taxon>Paraneoptera</taxon>
        <taxon>Hemiptera</taxon>
        <taxon>Sternorrhyncha</taxon>
        <taxon>Aphidomorpha</taxon>
        <taxon>Aphidoidea</taxon>
        <taxon>Aphididae</taxon>
        <taxon>Lachninae</taxon>
        <taxon>Cinara</taxon>
    </lineage>
</organism>
<accession>A0A5E4N9W0</accession>
<keyword evidence="3" id="KW-1185">Reference proteome</keyword>